<feature type="domain" description="Transcriptional repressor PaaX-like central Cas2-like" evidence="3">
    <location>
        <begin position="36"/>
        <end position="101"/>
    </location>
</feature>
<name>A0ABU0F151_9PSEU</name>
<feature type="compositionally biased region" description="Basic residues" evidence="1">
    <location>
        <begin position="244"/>
        <end position="254"/>
    </location>
</feature>
<evidence type="ECO:0000313" key="4">
    <source>
        <dbReference type="EMBL" id="MDQ0381303.1"/>
    </source>
</evidence>
<dbReference type="PANTHER" id="PTHR30319">
    <property type="entry name" value="PHENYLACETIC ACID REGULATOR-RELATED TRANSCRIPTIONAL REPRESSOR"/>
    <property type="match status" value="1"/>
</dbReference>
<organism evidence="4 5">
    <name type="scientific">Amycolatopsis thermophila</name>
    <dbReference type="NCBI Taxonomy" id="206084"/>
    <lineage>
        <taxon>Bacteria</taxon>
        <taxon>Bacillati</taxon>
        <taxon>Actinomycetota</taxon>
        <taxon>Actinomycetes</taxon>
        <taxon>Pseudonocardiales</taxon>
        <taxon>Pseudonocardiaceae</taxon>
        <taxon>Amycolatopsis</taxon>
    </lineage>
</organism>
<dbReference type="InterPro" id="IPR013225">
    <property type="entry name" value="PaaX_C"/>
</dbReference>
<keyword evidence="5" id="KW-1185">Reference proteome</keyword>
<accession>A0ABU0F151</accession>
<comment type="caution">
    <text evidence="4">The sequence shown here is derived from an EMBL/GenBank/DDBJ whole genome shotgun (WGS) entry which is preliminary data.</text>
</comment>
<dbReference type="EMBL" id="JAUSUT010000001">
    <property type="protein sequence ID" value="MDQ0381303.1"/>
    <property type="molecule type" value="Genomic_DNA"/>
</dbReference>
<dbReference type="Pfam" id="PF08223">
    <property type="entry name" value="PaaX_C"/>
    <property type="match status" value="1"/>
</dbReference>
<gene>
    <name evidence="4" type="ORF">FB470_005297</name>
</gene>
<proteinExistence type="predicted"/>
<sequence length="268" mass="29815">MSRQGRTTAYGIPPRTSEVIGERTYRMLTFGSTAPKWTVVAFSVPEQDRTLRNNLRSRPLRFAALYDGVWVSPHDLGEEALGVVRELGITTATVLRSAEVPGTPAAGTPAAAFDLEPLAEEYREFADRYEPLLQSLDDGLIGPKQALRTRTELRVDWRHFPETDPDLPAELLPRGWDRARAQRVFVQIYDRLGPLAEIRFRQILGRCRRSWPSTPPTTTPRPSRSSSRRSESAAPTATRPSSKPPRRGASRRPRAAAASRHPQGGPSG</sequence>
<dbReference type="Pfam" id="PF20803">
    <property type="entry name" value="PaaX_M"/>
    <property type="match status" value="1"/>
</dbReference>
<feature type="compositionally biased region" description="Low complexity" evidence="1">
    <location>
        <begin position="232"/>
        <end position="241"/>
    </location>
</feature>
<evidence type="ECO:0000313" key="5">
    <source>
        <dbReference type="Proteomes" id="UP001229651"/>
    </source>
</evidence>
<protein>
    <submittedName>
        <fullName evidence="4">Phenylacetic acid degradation operon negative regulatory protein</fullName>
    </submittedName>
</protein>
<evidence type="ECO:0000259" key="3">
    <source>
        <dbReference type="Pfam" id="PF20803"/>
    </source>
</evidence>
<feature type="domain" description="Transcriptional repressor PaaX-like C-terminal" evidence="2">
    <location>
        <begin position="113"/>
        <end position="197"/>
    </location>
</feature>
<dbReference type="Gene3D" id="1.20.58.1460">
    <property type="match status" value="1"/>
</dbReference>
<evidence type="ECO:0000256" key="1">
    <source>
        <dbReference type="SAM" id="MobiDB-lite"/>
    </source>
</evidence>
<feature type="region of interest" description="Disordered" evidence="1">
    <location>
        <begin position="208"/>
        <end position="268"/>
    </location>
</feature>
<dbReference type="Gene3D" id="3.30.70.2650">
    <property type="match status" value="1"/>
</dbReference>
<dbReference type="Proteomes" id="UP001229651">
    <property type="component" value="Unassembled WGS sequence"/>
</dbReference>
<reference evidence="4 5" key="1">
    <citation type="submission" date="2023-07" db="EMBL/GenBank/DDBJ databases">
        <title>Sequencing the genomes of 1000 actinobacteria strains.</title>
        <authorList>
            <person name="Klenk H.-P."/>
        </authorList>
    </citation>
    <scope>NUCLEOTIDE SEQUENCE [LARGE SCALE GENOMIC DNA]</scope>
    <source>
        <strain evidence="4 5">DSM 45805</strain>
    </source>
</reference>
<dbReference type="InterPro" id="IPR048846">
    <property type="entry name" value="PaaX-like_central"/>
</dbReference>
<dbReference type="PANTHER" id="PTHR30319:SF1">
    <property type="entry name" value="TRANSCRIPTIONAL REPRESSOR PAAX"/>
    <property type="match status" value="1"/>
</dbReference>
<evidence type="ECO:0000259" key="2">
    <source>
        <dbReference type="Pfam" id="PF08223"/>
    </source>
</evidence>